<comment type="caution">
    <text evidence="5">The sequence shown here is derived from an EMBL/GenBank/DDBJ whole genome shotgun (WGS) entry which is preliminary data.</text>
</comment>
<dbReference type="EMBL" id="JAVDXT010000002">
    <property type="protein sequence ID" value="MDR7377422.1"/>
    <property type="molecule type" value="Genomic_DNA"/>
</dbReference>
<feature type="domain" description="GGDEF" evidence="4">
    <location>
        <begin position="340"/>
        <end position="477"/>
    </location>
</feature>
<evidence type="ECO:0000313" key="5">
    <source>
        <dbReference type="EMBL" id="MDR7377422.1"/>
    </source>
</evidence>
<dbReference type="InterPro" id="IPR050469">
    <property type="entry name" value="Diguanylate_Cyclase"/>
</dbReference>
<comment type="catalytic activity">
    <reaction evidence="2">
        <text>2 GTP = 3',3'-c-di-GMP + 2 diphosphate</text>
        <dbReference type="Rhea" id="RHEA:24898"/>
        <dbReference type="ChEBI" id="CHEBI:33019"/>
        <dbReference type="ChEBI" id="CHEBI:37565"/>
        <dbReference type="ChEBI" id="CHEBI:58805"/>
        <dbReference type="EC" id="2.7.7.65"/>
    </reaction>
</comment>
<evidence type="ECO:0000259" key="4">
    <source>
        <dbReference type="PROSITE" id="PS50887"/>
    </source>
</evidence>
<dbReference type="PANTHER" id="PTHR45138">
    <property type="entry name" value="REGULATORY COMPONENTS OF SENSORY TRANSDUCTION SYSTEM"/>
    <property type="match status" value="1"/>
</dbReference>
<dbReference type="Proteomes" id="UP001180487">
    <property type="component" value="Unassembled WGS sequence"/>
</dbReference>
<dbReference type="Gene3D" id="3.30.70.270">
    <property type="match status" value="1"/>
</dbReference>
<keyword evidence="6" id="KW-1185">Reference proteome</keyword>
<dbReference type="Pfam" id="PF00990">
    <property type="entry name" value="GGDEF"/>
    <property type="match status" value="1"/>
</dbReference>
<dbReference type="SUPFAM" id="SSF55073">
    <property type="entry name" value="Nucleotide cyclase"/>
    <property type="match status" value="1"/>
</dbReference>
<keyword evidence="3" id="KW-0472">Membrane</keyword>
<sequence>MKTSTPYHRSSWTYLSNEPASRREIWAAWATVLVSTVIFALAASYARTPLTQFPVFIPIYVTSLVICDLVTAVLLFGQFRALGSVALLVLGGGYFFTAIVTAAYALIFPGMFAPTGLLGSGPQTSSAMYMLWHTGIPLAVMAYARSKAQRPDILMLQMLKLQKARFGIKSTVFLVLLAVAAFTLFATSGHELLPTFLDGNRTTVIGKVFLVGIWMLSFVALGMLWRSKPHTVLDVWLHVVMCVWLFDLALAAVLNTGRYDLGWYVGRIYGLLAAGFLLIVLLSENARHYARLVKVSAELRTANDTLWQISMKDGLTELANRRSFDTHLAEHMAVAVRYSRPLALVLVDVDHFKNYNDAYGHLAGDDCLKLIASALDSCCQRPTDMAARYGGEEFALVLPDTDRVGAAHIAQAVQAAVANLKLPHRKSSTGPHVSISSGVAVMSPGVGMTAEMLIGSADKALYQAKDSGRNQVALIEATPA</sequence>
<feature type="transmembrane region" description="Helical" evidence="3">
    <location>
        <begin position="127"/>
        <end position="145"/>
    </location>
</feature>
<dbReference type="EC" id="2.7.7.65" evidence="1"/>
<reference evidence="5 6" key="1">
    <citation type="submission" date="2023-07" db="EMBL/GenBank/DDBJ databases">
        <title>Sorghum-associated microbial communities from plants grown in Nebraska, USA.</title>
        <authorList>
            <person name="Schachtman D."/>
        </authorList>
    </citation>
    <scope>NUCLEOTIDE SEQUENCE [LARGE SCALE GENOMIC DNA]</scope>
    <source>
        <strain evidence="5 6">BE313</strain>
    </source>
</reference>
<feature type="transmembrane region" description="Helical" evidence="3">
    <location>
        <begin position="261"/>
        <end position="282"/>
    </location>
</feature>
<gene>
    <name evidence="5" type="ORF">J2X19_002101</name>
</gene>
<feature type="transmembrane region" description="Helical" evidence="3">
    <location>
        <begin position="236"/>
        <end position="255"/>
    </location>
</feature>
<keyword evidence="3" id="KW-1133">Transmembrane helix</keyword>
<keyword evidence="3" id="KW-0812">Transmembrane</keyword>
<accession>A0ABU2C7V7</accession>
<dbReference type="InterPro" id="IPR043128">
    <property type="entry name" value="Rev_trsase/Diguanyl_cyclase"/>
</dbReference>
<evidence type="ECO:0000313" key="6">
    <source>
        <dbReference type="Proteomes" id="UP001180487"/>
    </source>
</evidence>
<dbReference type="RefSeq" id="WP_310373091.1">
    <property type="nucleotide sequence ID" value="NZ_JAVDXT010000002.1"/>
</dbReference>
<dbReference type="PANTHER" id="PTHR45138:SF9">
    <property type="entry name" value="DIGUANYLATE CYCLASE DGCM-RELATED"/>
    <property type="match status" value="1"/>
</dbReference>
<feature type="transmembrane region" description="Helical" evidence="3">
    <location>
        <begin position="205"/>
        <end position="224"/>
    </location>
</feature>
<protein>
    <recommendedName>
        <fullName evidence="1">diguanylate cyclase</fullName>
        <ecNumber evidence="1">2.7.7.65</ecNumber>
    </recommendedName>
</protein>
<dbReference type="NCBIfam" id="TIGR00254">
    <property type="entry name" value="GGDEF"/>
    <property type="match status" value="1"/>
</dbReference>
<evidence type="ECO:0000256" key="2">
    <source>
        <dbReference type="ARBA" id="ARBA00034247"/>
    </source>
</evidence>
<dbReference type="InterPro" id="IPR033424">
    <property type="entry name" value="MASE4"/>
</dbReference>
<evidence type="ECO:0000256" key="3">
    <source>
        <dbReference type="SAM" id="Phobius"/>
    </source>
</evidence>
<name>A0ABU2C7V7_9BURK</name>
<dbReference type="InterPro" id="IPR029787">
    <property type="entry name" value="Nucleotide_cyclase"/>
</dbReference>
<dbReference type="Pfam" id="PF17158">
    <property type="entry name" value="MASE4"/>
    <property type="match status" value="1"/>
</dbReference>
<organism evidence="5 6">
    <name type="scientific">Rhodoferax ferrireducens</name>
    <dbReference type="NCBI Taxonomy" id="192843"/>
    <lineage>
        <taxon>Bacteria</taxon>
        <taxon>Pseudomonadati</taxon>
        <taxon>Pseudomonadota</taxon>
        <taxon>Betaproteobacteria</taxon>
        <taxon>Burkholderiales</taxon>
        <taxon>Comamonadaceae</taxon>
        <taxon>Rhodoferax</taxon>
    </lineage>
</organism>
<evidence type="ECO:0000256" key="1">
    <source>
        <dbReference type="ARBA" id="ARBA00012528"/>
    </source>
</evidence>
<dbReference type="CDD" id="cd01949">
    <property type="entry name" value="GGDEF"/>
    <property type="match status" value="1"/>
</dbReference>
<dbReference type="InterPro" id="IPR000160">
    <property type="entry name" value="GGDEF_dom"/>
</dbReference>
<feature type="transmembrane region" description="Helical" evidence="3">
    <location>
        <begin position="25"/>
        <end position="45"/>
    </location>
</feature>
<dbReference type="SMART" id="SM00267">
    <property type="entry name" value="GGDEF"/>
    <property type="match status" value="1"/>
</dbReference>
<proteinExistence type="predicted"/>
<feature type="transmembrane region" description="Helical" evidence="3">
    <location>
        <begin position="57"/>
        <end position="77"/>
    </location>
</feature>
<feature type="transmembrane region" description="Helical" evidence="3">
    <location>
        <begin position="84"/>
        <end position="107"/>
    </location>
</feature>
<feature type="transmembrane region" description="Helical" evidence="3">
    <location>
        <begin position="166"/>
        <end position="185"/>
    </location>
</feature>
<dbReference type="PROSITE" id="PS50887">
    <property type="entry name" value="GGDEF"/>
    <property type="match status" value="1"/>
</dbReference>